<comment type="caution">
    <text evidence="1">The sequence shown here is derived from an EMBL/GenBank/DDBJ whole genome shotgun (WGS) entry which is preliminary data.</text>
</comment>
<dbReference type="EMBL" id="LAZR01042569">
    <property type="protein sequence ID" value="KKL09216.1"/>
    <property type="molecule type" value="Genomic_DNA"/>
</dbReference>
<sequence length="47" mass="5217">MLTSIADKTLRATCFMIEDNEGKNPFETPTQCINAATIKRDLKESLG</sequence>
<reference evidence="1" key="1">
    <citation type="journal article" date="2015" name="Nature">
        <title>Complex archaea that bridge the gap between prokaryotes and eukaryotes.</title>
        <authorList>
            <person name="Spang A."/>
            <person name="Saw J.H."/>
            <person name="Jorgensen S.L."/>
            <person name="Zaremba-Niedzwiedzka K."/>
            <person name="Martijn J."/>
            <person name="Lind A.E."/>
            <person name="van Eijk R."/>
            <person name="Schleper C."/>
            <person name="Guy L."/>
            <person name="Ettema T.J."/>
        </authorList>
    </citation>
    <scope>NUCLEOTIDE SEQUENCE</scope>
</reference>
<proteinExistence type="predicted"/>
<gene>
    <name evidence="1" type="ORF">LCGC14_2568060</name>
</gene>
<dbReference type="AlphaFoldDB" id="A0A0F9CU69"/>
<evidence type="ECO:0000313" key="1">
    <source>
        <dbReference type="EMBL" id="KKL09216.1"/>
    </source>
</evidence>
<accession>A0A0F9CU69</accession>
<organism evidence="1">
    <name type="scientific">marine sediment metagenome</name>
    <dbReference type="NCBI Taxonomy" id="412755"/>
    <lineage>
        <taxon>unclassified sequences</taxon>
        <taxon>metagenomes</taxon>
        <taxon>ecological metagenomes</taxon>
    </lineage>
</organism>
<protein>
    <submittedName>
        <fullName evidence="1">Uncharacterized protein</fullName>
    </submittedName>
</protein>
<name>A0A0F9CU69_9ZZZZ</name>